<feature type="coiled-coil region" evidence="1">
    <location>
        <begin position="43"/>
        <end position="70"/>
    </location>
</feature>
<evidence type="ECO:0000256" key="3">
    <source>
        <dbReference type="SAM" id="SignalP"/>
    </source>
</evidence>
<dbReference type="SUPFAM" id="SSF101082">
    <property type="entry name" value="Typo IV secretion system protein TraC"/>
    <property type="match status" value="1"/>
</dbReference>
<proteinExistence type="predicted"/>
<dbReference type="InterPro" id="IPR014158">
    <property type="entry name" value="T4SS_VirB5"/>
</dbReference>
<feature type="chain" id="PRO_5016565562" evidence="3">
    <location>
        <begin position="25"/>
        <end position="241"/>
    </location>
</feature>
<organism evidence="4 5">
    <name type="scientific">Salmonella enterica subsp. indica</name>
    <dbReference type="NCBI Taxonomy" id="59207"/>
    <lineage>
        <taxon>Bacteria</taxon>
        <taxon>Pseudomonadati</taxon>
        <taxon>Pseudomonadota</taxon>
        <taxon>Gammaproteobacteria</taxon>
        <taxon>Enterobacterales</taxon>
        <taxon>Enterobacteriaceae</taxon>
        <taxon>Salmonella</taxon>
    </lineage>
</organism>
<keyword evidence="1" id="KW-0175">Coiled coil</keyword>
<evidence type="ECO:0000256" key="2">
    <source>
        <dbReference type="SAM" id="MobiDB-lite"/>
    </source>
</evidence>
<protein>
    <submittedName>
        <fullName evidence="4">P-type DNA transfer protein VirB5</fullName>
    </submittedName>
</protein>
<evidence type="ECO:0000313" key="4">
    <source>
        <dbReference type="EMBL" id="SUI48661.1"/>
    </source>
</evidence>
<sequence length="241" mass="26336">MKMSKAKQAIAGAILFSVVSTSQAYVGIPVVDIGSITNQITQINHMLSQLNEMKQQVSLAERQIDSLTGSRGMGGLLGNQNRNYLPSNWNEAMNLLNGDSSGYSNLANAVNTIKDAQSVLSKADLDNLSPEMQKYLEQARNLSAAQQAIGQEAYSNASKRIDLLQQLTNQINTATDPKAIYDLQARIQSEQTQLQNDQSKLQSVAQLQEAQQIASSQMKNEMRAQTSGNGNFPRIDTSLSR</sequence>
<dbReference type="AlphaFoldDB" id="A0A379YQD1"/>
<dbReference type="InterPro" id="IPR023220">
    <property type="entry name" value="T4SS_VirB5-domain"/>
</dbReference>
<dbReference type="RefSeq" id="WP_079777059.1">
    <property type="nucleotide sequence ID" value="NZ_DADWZK010000037.1"/>
</dbReference>
<name>A0A379YQD1_SALER</name>
<accession>A0A379YQD1</accession>
<dbReference type="CDD" id="cd14262">
    <property type="entry name" value="VirB5_like"/>
    <property type="match status" value="1"/>
</dbReference>
<evidence type="ECO:0000313" key="5">
    <source>
        <dbReference type="Proteomes" id="UP000254220"/>
    </source>
</evidence>
<reference evidence="4 5" key="1">
    <citation type="submission" date="2018-06" db="EMBL/GenBank/DDBJ databases">
        <authorList>
            <consortium name="Pathogen Informatics"/>
            <person name="Doyle S."/>
        </authorList>
    </citation>
    <scope>NUCLEOTIDE SEQUENCE [LARGE SCALE GENOMIC DNA]</scope>
    <source>
        <strain evidence="4 5">NCTC12420</strain>
    </source>
</reference>
<feature type="compositionally biased region" description="Polar residues" evidence="2">
    <location>
        <begin position="217"/>
        <end position="230"/>
    </location>
</feature>
<keyword evidence="3" id="KW-0732">Signal</keyword>
<evidence type="ECO:0000256" key="1">
    <source>
        <dbReference type="SAM" id="Coils"/>
    </source>
</evidence>
<feature type="region of interest" description="Disordered" evidence="2">
    <location>
        <begin position="217"/>
        <end position="241"/>
    </location>
</feature>
<dbReference type="Pfam" id="PF07996">
    <property type="entry name" value="T4SS"/>
    <property type="match status" value="1"/>
</dbReference>
<dbReference type="Proteomes" id="UP000254220">
    <property type="component" value="Unassembled WGS sequence"/>
</dbReference>
<gene>
    <name evidence="4" type="ORF">NCTC12420_05143</name>
</gene>
<feature type="signal peptide" evidence="3">
    <location>
        <begin position="1"/>
        <end position="24"/>
    </location>
</feature>
<dbReference type="EMBL" id="UGYB01000005">
    <property type="protein sequence ID" value="SUI48661.1"/>
    <property type="molecule type" value="Genomic_DNA"/>
</dbReference>
<dbReference type="Gene3D" id="1.20.58.430">
    <property type="entry name" value="Type IV secretion system, VirB5-domain"/>
    <property type="match status" value="1"/>
</dbReference>